<dbReference type="SMART" id="SM00743">
    <property type="entry name" value="Agenet"/>
    <property type="match status" value="2"/>
</dbReference>
<dbReference type="PANTHER" id="PTHR31917">
    <property type="entry name" value="AGENET DOMAIN-CONTAINING PROTEIN-RELATED"/>
    <property type="match status" value="1"/>
</dbReference>
<dbReference type="Pfam" id="PF03735">
    <property type="entry name" value="ENT"/>
    <property type="match status" value="1"/>
</dbReference>
<feature type="domain" description="ENT" evidence="3">
    <location>
        <begin position="316"/>
        <end position="376"/>
    </location>
</feature>
<keyword evidence="5" id="KW-1185">Reference proteome</keyword>
<comment type="caution">
    <text evidence="4">The sequence shown here is derived from an EMBL/GenBank/DDBJ whole genome shotgun (WGS) entry which is preliminary data.</text>
</comment>
<dbReference type="SUPFAM" id="SSF158639">
    <property type="entry name" value="ENT-like"/>
    <property type="match status" value="1"/>
</dbReference>
<keyword evidence="2" id="KW-0539">Nucleus</keyword>
<dbReference type="InterPro" id="IPR036142">
    <property type="entry name" value="ENT_dom-like_sf"/>
</dbReference>
<gene>
    <name evidence="4" type="ORF">M6B38_283710</name>
</gene>
<accession>A0AAX6I327</accession>
<dbReference type="InterPro" id="IPR014002">
    <property type="entry name" value="Agenet_dom_plant"/>
</dbReference>
<dbReference type="Proteomes" id="UP001140949">
    <property type="component" value="Unassembled WGS sequence"/>
</dbReference>
<protein>
    <recommendedName>
        <fullName evidence="3">ENT domain-containing protein</fullName>
    </recommendedName>
</protein>
<dbReference type="Pfam" id="PF05641">
    <property type="entry name" value="Agenet"/>
    <property type="match status" value="1"/>
</dbReference>
<dbReference type="PROSITE" id="PS51138">
    <property type="entry name" value="ENT"/>
    <property type="match status" value="1"/>
</dbReference>
<name>A0AAX6I327_IRIPA</name>
<dbReference type="InterPro" id="IPR008395">
    <property type="entry name" value="Agenet-like_dom"/>
</dbReference>
<dbReference type="Gene3D" id="2.30.30.140">
    <property type="match status" value="1"/>
</dbReference>
<dbReference type="SMART" id="SM01191">
    <property type="entry name" value="ENT"/>
    <property type="match status" value="1"/>
</dbReference>
<evidence type="ECO:0000256" key="1">
    <source>
        <dbReference type="ARBA" id="ARBA00004123"/>
    </source>
</evidence>
<reference evidence="4" key="1">
    <citation type="journal article" date="2023" name="GigaByte">
        <title>Genome assembly of the bearded iris, Iris pallida Lam.</title>
        <authorList>
            <person name="Bruccoleri R.E."/>
            <person name="Oakeley E.J."/>
            <person name="Faust A.M.E."/>
            <person name="Altorfer M."/>
            <person name="Dessus-Babus S."/>
            <person name="Burckhardt D."/>
            <person name="Oertli M."/>
            <person name="Naumann U."/>
            <person name="Petersen F."/>
            <person name="Wong J."/>
        </authorList>
    </citation>
    <scope>NUCLEOTIDE SEQUENCE</scope>
    <source>
        <strain evidence="4">GSM-AAB239-AS_SAM_17_03QT</strain>
    </source>
</reference>
<dbReference type="PANTHER" id="PTHR31917:SF59">
    <property type="entry name" value="ENT DOMAIN-CONTAINING PROTEIN"/>
    <property type="match status" value="1"/>
</dbReference>
<sequence>MRFKQGARVEVLGRDDEPYGSWVLARILSRDGCWYGVRYELLLARSGEPVEETVHEKDVRPFCPPSPAGEAGWGFGDVAEAFDLYLWRVGKIAKVLHNGWFVVRLCGSGQLKKFHVSDLRVRQAWHDGRWIMLGKGNENEQLYDSSKGVAYPGSEADNVKREDAHTMGRYQQDYVQKLPSGGNVNRTSAAYDSSQPGDTVVRGSKKKRKLASEVRGCHHQPVRTSLPRKVDASPLPNDLAEKNCIRSSSTPLKCVEESIECSVASCSSNGLADYTIHNRREDFRAVADSSNGDATSPTYPSKAGRGCASVSEDELAAASIHELELHAYKTTMLALFASGPLSWEQESLLTNLRLSLHISNEEHLHQLRHLLSSRLV</sequence>
<proteinExistence type="predicted"/>
<evidence type="ECO:0000313" key="5">
    <source>
        <dbReference type="Proteomes" id="UP001140949"/>
    </source>
</evidence>
<evidence type="ECO:0000256" key="2">
    <source>
        <dbReference type="ARBA" id="ARBA00023242"/>
    </source>
</evidence>
<evidence type="ECO:0000259" key="3">
    <source>
        <dbReference type="PROSITE" id="PS51138"/>
    </source>
</evidence>
<evidence type="ECO:0000313" key="4">
    <source>
        <dbReference type="EMBL" id="KAJ6846875.1"/>
    </source>
</evidence>
<comment type="subcellular location">
    <subcellularLocation>
        <location evidence="1">Nucleus</location>
    </subcellularLocation>
</comment>
<dbReference type="AlphaFoldDB" id="A0AAX6I327"/>
<organism evidence="4 5">
    <name type="scientific">Iris pallida</name>
    <name type="common">Sweet iris</name>
    <dbReference type="NCBI Taxonomy" id="29817"/>
    <lineage>
        <taxon>Eukaryota</taxon>
        <taxon>Viridiplantae</taxon>
        <taxon>Streptophyta</taxon>
        <taxon>Embryophyta</taxon>
        <taxon>Tracheophyta</taxon>
        <taxon>Spermatophyta</taxon>
        <taxon>Magnoliopsida</taxon>
        <taxon>Liliopsida</taxon>
        <taxon>Asparagales</taxon>
        <taxon>Iridaceae</taxon>
        <taxon>Iridoideae</taxon>
        <taxon>Irideae</taxon>
        <taxon>Iris</taxon>
    </lineage>
</organism>
<dbReference type="GO" id="GO:0005634">
    <property type="term" value="C:nucleus"/>
    <property type="evidence" value="ECO:0007669"/>
    <property type="project" value="UniProtKB-SubCell"/>
</dbReference>
<dbReference type="Gene3D" id="1.10.1240.40">
    <property type="entry name" value="ENT domain"/>
    <property type="match status" value="1"/>
</dbReference>
<reference evidence="4" key="2">
    <citation type="submission" date="2023-04" db="EMBL/GenBank/DDBJ databases">
        <authorList>
            <person name="Bruccoleri R.E."/>
            <person name="Oakeley E.J."/>
            <person name="Faust A.-M."/>
            <person name="Dessus-Babus S."/>
            <person name="Altorfer M."/>
            <person name="Burckhardt D."/>
            <person name="Oertli M."/>
            <person name="Naumann U."/>
            <person name="Petersen F."/>
            <person name="Wong J."/>
        </authorList>
    </citation>
    <scope>NUCLEOTIDE SEQUENCE</scope>
    <source>
        <strain evidence="4">GSM-AAB239-AS_SAM_17_03QT</strain>
        <tissue evidence="4">Leaf</tissue>
    </source>
</reference>
<dbReference type="EMBL" id="JANAVB010005597">
    <property type="protein sequence ID" value="KAJ6846875.1"/>
    <property type="molecule type" value="Genomic_DNA"/>
</dbReference>
<dbReference type="InterPro" id="IPR005491">
    <property type="entry name" value="ENT_dom"/>
</dbReference>
<dbReference type="CDD" id="cd20405">
    <property type="entry name" value="Tudor_Agenet_AtDUF_rpt1_3"/>
    <property type="match status" value="1"/>
</dbReference>